<dbReference type="Proteomes" id="UP000693892">
    <property type="component" value="Unassembled WGS sequence"/>
</dbReference>
<dbReference type="Pfam" id="PF02770">
    <property type="entry name" value="Acyl-CoA_dh_M"/>
    <property type="match status" value="1"/>
</dbReference>
<proteinExistence type="predicted"/>
<dbReference type="EC" id="1.3.99.-" evidence="7"/>
<evidence type="ECO:0000313" key="8">
    <source>
        <dbReference type="Proteomes" id="UP000693892"/>
    </source>
</evidence>
<name>A0A916JVK6_9MICO</name>
<dbReference type="InterPro" id="IPR013786">
    <property type="entry name" value="AcylCoA_DH/ox_N"/>
</dbReference>
<sequence>MRGTPMPTTIDQLFDISDFVTEEEREWQLRAREFAQTRIAPIIDEAFEDRRLPVELLPEVGEFGAFGMYMDGYGLRGASSVAYGLVAMEFEAVDSGFRTALSVQGSLAMGAIHKFGSEEQKQRWLPAMGQGSAIGFFGLTEPQGGSDPSTMITTARRDGDTWVLNGKKRWIGLATIAAVGVIWAKDEEGVVRGFVVPTDTPGFQATAIENKLSMRASLQTEIELNDVRLPLDAMLPGAKGLSAPFKCLNEARYGIAWGVMGAARSCLEVAIERSQTRETFGSPIGGKQIIQAKFADMFLEYQKGLLLALHLGRLKDAGKLPHAQISVGKLNNVREAIKIAGTCRAILGGDGITSDFPVMRHMANLESVRTYEGTDEVHQLVIGRELTGIAAFA</sequence>
<protein>
    <submittedName>
        <fullName evidence="7">Acyl-CoA dehydrogenase</fullName>
        <ecNumber evidence="7">1.3.99.-</ecNumber>
    </submittedName>
</protein>
<comment type="caution">
    <text evidence="7">The sequence shown here is derived from an EMBL/GenBank/DDBJ whole genome shotgun (WGS) entry which is preliminary data.</text>
</comment>
<dbReference type="GO" id="GO:0033539">
    <property type="term" value="P:fatty acid beta-oxidation using acyl-CoA dehydrogenase"/>
    <property type="evidence" value="ECO:0007669"/>
    <property type="project" value="TreeGrafter"/>
</dbReference>
<dbReference type="GO" id="GO:0000062">
    <property type="term" value="F:fatty-acyl-CoA binding"/>
    <property type="evidence" value="ECO:0007669"/>
    <property type="project" value="TreeGrafter"/>
</dbReference>
<feature type="domain" description="Acyl-CoA dehydrogenase/oxidase N-terminal" evidence="6">
    <location>
        <begin position="21"/>
        <end position="131"/>
    </location>
</feature>
<keyword evidence="8" id="KW-1185">Reference proteome</keyword>
<dbReference type="PANTHER" id="PTHR42807:SF1">
    <property type="entry name" value="GLUTARYL-COA DEHYDROGENASE, MITOCHONDRIAL"/>
    <property type="match status" value="1"/>
</dbReference>
<dbReference type="InterPro" id="IPR009075">
    <property type="entry name" value="AcylCo_DH/oxidase_C"/>
</dbReference>
<dbReference type="GO" id="GO:0046949">
    <property type="term" value="P:fatty-acyl-CoA biosynthetic process"/>
    <property type="evidence" value="ECO:0007669"/>
    <property type="project" value="TreeGrafter"/>
</dbReference>
<evidence type="ECO:0000256" key="3">
    <source>
        <dbReference type="ARBA" id="ARBA00023002"/>
    </source>
</evidence>
<evidence type="ECO:0000259" key="4">
    <source>
        <dbReference type="Pfam" id="PF00441"/>
    </source>
</evidence>
<organism evidence="7 8">
    <name type="scientific">Leucobacter soli</name>
    <dbReference type="NCBI Taxonomy" id="2812850"/>
    <lineage>
        <taxon>Bacteria</taxon>
        <taxon>Bacillati</taxon>
        <taxon>Actinomycetota</taxon>
        <taxon>Actinomycetes</taxon>
        <taxon>Micrococcales</taxon>
        <taxon>Microbacteriaceae</taxon>
        <taxon>Leucobacter</taxon>
    </lineage>
</organism>
<keyword evidence="1" id="KW-0285">Flavoprotein</keyword>
<dbReference type="PANTHER" id="PTHR42807">
    <property type="entry name" value="GLUTARYL-COA DEHYDROGENASE, MITOCHONDRIAL"/>
    <property type="match status" value="1"/>
</dbReference>
<dbReference type="Pfam" id="PF02771">
    <property type="entry name" value="Acyl-CoA_dh_N"/>
    <property type="match status" value="1"/>
</dbReference>
<evidence type="ECO:0000313" key="7">
    <source>
        <dbReference type="EMBL" id="CAG7604727.1"/>
    </source>
</evidence>
<accession>A0A916JVK6</accession>
<evidence type="ECO:0000259" key="6">
    <source>
        <dbReference type="Pfam" id="PF02771"/>
    </source>
</evidence>
<evidence type="ECO:0000256" key="2">
    <source>
        <dbReference type="ARBA" id="ARBA00022946"/>
    </source>
</evidence>
<dbReference type="GO" id="GO:0004361">
    <property type="term" value="F:glutaryl-CoA dehydrogenase activity"/>
    <property type="evidence" value="ECO:0007669"/>
    <property type="project" value="TreeGrafter"/>
</dbReference>
<keyword evidence="2" id="KW-0809">Transit peptide</keyword>
<gene>
    <name evidence="7" type="primary">acdA</name>
    <name evidence="7" type="ORF">LEUCIP111803_00757</name>
</gene>
<reference evidence="7" key="1">
    <citation type="submission" date="2021-06" db="EMBL/GenBank/DDBJ databases">
        <authorList>
            <person name="Criscuolo A."/>
        </authorList>
    </citation>
    <scope>NUCLEOTIDE SEQUENCE</scope>
    <source>
        <strain evidence="7">CIP111803</strain>
    </source>
</reference>
<feature type="domain" description="Acyl-CoA oxidase/dehydrogenase middle" evidence="5">
    <location>
        <begin position="137"/>
        <end position="227"/>
    </location>
</feature>
<evidence type="ECO:0000256" key="1">
    <source>
        <dbReference type="ARBA" id="ARBA00022630"/>
    </source>
</evidence>
<keyword evidence="3 7" id="KW-0560">Oxidoreductase</keyword>
<feature type="domain" description="Acyl-CoA dehydrogenase/oxidase C-terminal" evidence="4">
    <location>
        <begin position="239"/>
        <end position="386"/>
    </location>
</feature>
<dbReference type="EMBL" id="CAJVAP010000007">
    <property type="protein sequence ID" value="CAG7604727.1"/>
    <property type="molecule type" value="Genomic_DNA"/>
</dbReference>
<evidence type="ECO:0000259" key="5">
    <source>
        <dbReference type="Pfam" id="PF02770"/>
    </source>
</evidence>
<dbReference type="InterPro" id="IPR006091">
    <property type="entry name" value="Acyl-CoA_Oxase/DH_mid-dom"/>
</dbReference>
<dbReference type="GO" id="GO:0050660">
    <property type="term" value="F:flavin adenine dinucleotide binding"/>
    <property type="evidence" value="ECO:0007669"/>
    <property type="project" value="InterPro"/>
</dbReference>
<dbReference type="Pfam" id="PF00441">
    <property type="entry name" value="Acyl-CoA_dh_1"/>
    <property type="match status" value="1"/>
</dbReference>
<dbReference type="InterPro" id="IPR052033">
    <property type="entry name" value="Glutaryl-CoA_DH_mitochondrial"/>
</dbReference>
<dbReference type="AlphaFoldDB" id="A0A916JVK6"/>